<keyword evidence="2" id="KW-0808">Transferase</keyword>
<dbReference type="InterPro" id="IPR051320">
    <property type="entry name" value="Viral_Replic_Matur_Polypro"/>
</dbReference>
<evidence type="ECO:0000256" key="7">
    <source>
        <dbReference type="ARBA" id="ARBA00022801"/>
    </source>
</evidence>
<keyword evidence="5" id="KW-0064">Aspartyl protease</keyword>
<keyword evidence="7" id="KW-0378">Hydrolase</keyword>
<evidence type="ECO:0000256" key="3">
    <source>
        <dbReference type="ARBA" id="ARBA00022695"/>
    </source>
</evidence>
<sequence>MFDFGKSHGDVTEVKWVTWFMEAHDEAPAELAALMKCLQVAVQFDTKILDADIRVSRMLDNLMKILEAYSQEWVLHQEAKLMTCFVNVKRLLQSSIGYQLYGGMDEEKPSKPPKEKLAASTTFQPGPDEPPERPMPKCLKYQSTAHGVREHPSITDAEVTLMDDFHQACHRSVNFLSSTTPANSMECQASIENVITLPQALLDSGSDETLVSEGLLVALERRLGATLRQSQEATVTLETSIAHWSCMDLERGSVESMAEAGDASQTSANPEDALYAEDVACAFSIVEAIQLGLSPAQEVELWRILNDHADLFRLEFGQDLPMWCSFMTPFGAYTPTRILMGQTDAVAYYQSVVNQMFVELFYAGVLGSLDDLLGCADNSDSLFVLLVKVLLSICRKVLLKLHPKKCFFFLKAMWCGKVISAEGISHSPDRVEGLCALETPTSGADLQQFVCATNWMRSSIPSYSEMIDPLRGVLDLAAKAAGGPKKMALARIKSAAVGSASAHDACFAAINDMSRKMVPLSHPSADMVICLYTDASDTHWGAACTQIPPEDLELPVDQQRHEPLEAFAIVESCKRLEYLQLRQQGFRLFTDHRSLLYIFNTLSYNSNMAQYQANNLKRWTMVMTMTTFSYIIESVAGGANVRLGLLRRWDAAPLPAAVARVRQLVELVVVSPLQDKDFAWLTPAKILGIKKAAWKAAVEDVPNIWIPESAVDLQQRICIIAHQGVAGHRGVDVTTQGGAALHTERPNEFIHFDWLQLPPAANGWNYVLVIQDDMSGFSSGPFGNGRREKHGKRLDGLNEVVGKIKRMIV</sequence>
<name>W4GRM3_APHAT</name>
<feature type="domain" description="Reverse transcriptase RNase H-like" evidence="10">
    <location>
        <begin position="529"/>
        <end position="613"/>
    </location>
</feature>
<dbReference type="STRING" id="112090.W4GRM3"/>
<evidence type="ECO:0000256" key="5">
    <source>
        <dbReference type="ARBA" id="ARBA00022750"/>
    </source>
</evidence>
<dbReference type="GO" id="GO:0004519">
    <property type="term" value="F:endonuclease activity"/>
    <property type="evidence" value="ECO:0007669"/>
    <property type="project" value="UniProtKB-KW"/>
</dbReference>
<dbReference type="PANTHER" id="PTHR33064">
    <property type="entry name" value="POL PROTEIN"/>
    <property type="match status" value="1"/>
</dbReference>
<dbReference type="GeneID" id="20807509"/>
<dbReference type="VEuPathDB" id="FungiDB:H257_05513"/>
<evidence type="ECO:0000256" key="4">
    <source>
        <dbReference type="ARBA" id="ARBA00022722"/>
    </source>
</evidence>
<organism evidence="11">
    <name type="scientific">Aphanomyces astaci</name>
    <name type="common">Crayfish plague agent</name>
    <dbReference type="NCBI Taxonomy" id="112090"/>
    <lineage>
        <taxon>Eukaryota</taxon>
        <taxon>Sar</taxon>
        <taxon>Stramenopiles</taxon>
        <taxon>Oomycota</taxon>
        <taxon>Saprolegniomycetes</taxon>
        <taxon>Saprolegniales</taxon>
        <taxon>Verrucalvaceae</taxon>
        <taxon>Aphanomyces</taxon>
    </lineage>
</organism>
<keyword evidence="1" id="KW-0645">Protease</keyword>
<reference evidence="11" key="1">
    <citation type="submission" date="2013-12" db="EMBL/GenBank/DDBJ databases">
        <title>The Genome Sequence of Aphanomyces astaci APO3.</title>
        <authorList>
            <consortium name="The Broad Institute Genomics Platform"/>
            <person name="Russ C."/>
            <person name="Tyler B."/>
            <person name="van West P."/>
            <person name="Dieguez-Uribeondo J."/>
            <person name="Young S.K."/>
            <person name="Zeng Q."/>
            <person name="Gargeya S."/>
            <person name="Fitzgerald M."/>
            <person name="Abouelleil A."/>
            <person name="Alvarado L."/>
            <person name="Chapman S.B."/>
            <person name="Gainer-Dewar J."/>
            <person name="Goldberg J."/>
            <person name="Griggs A."/>
            <person name="Gujja S."/>
            <person name="Hansen M."/>
            <person name="Howarth C."/>
            <person name="Imamovic A."/>
            <person name="Ireland A."/>
            <person name="Larimer J."/>
            <person name="McCowan C."/>
            <person name="Murphy C."/>
            <person name="Pearson M."/>
            <person name="Poon T.W."/>
            <person name="Priest M."/>
            <person name="Roberts A."/>
            <person name="Saif S."/>
            <person name="Shea T."/>
            <person name="Sykes S."/>
            <person name="Wortman J."/>
            <person name="Nusbaum C."/>
            <person name="Birren B."/>
        </authorList>
    </citation>
    <scope>NUCLEOTIDE SEQUENCE [LARGE SCALE GENOMIC DNA]</scope>
    <source>
        <strain evidence="11">APO3</strain>
    </source>
</reference>
<dbReference type="Pfam" id="PF17917">
    <property type="entry name" value="RT_RNaseH"/>
    <property type="match status" value="1"/>
</dbReference>
<dbReference type="GO" id="GO:0003964">
    <property type="term" value="F:RNA-directed DNA polymerase activity"/>
    <property type="evidence" value="ECO:0007669"/>
    <property type="project" value="UniProtKB-KW"/>
</dbReference>
<dbReference type="EMBL" id="KI913123">
    <property type="protein sequence ID" value="ETV81986.1"/>
    <property type="molecule type" value="Genomic_DNA"/>
</dbReference>
<dbReference type="Gene3D" id="3.30.70.270">
    <property type="match status" value="1"/>
</dbReference>
<evidence type="ECO:0000256" key="1">
    <source>
        <dbReference type="ARBA" id="ARBA00022670"/>
    </source>
</evidence>
<dbReference type="Gene3D" id="3.10.10.10">
    <property type="entry name" value="HIV Type 1 Reverse Transcriptase, subunit A, domain 1"/>
    <property type="match status" value="1"/>
</dbReference>
<dbReference type="GO" id="GO:0006508">
    <property type="term" value="P:proteolysis"/>
    <property type="evidence" value="ECO:0007669"/>
    <property type="project" value="UniProtKB-KW"/>
</dbReference>
<evidence type="ECO:0000313" key="11">
    <source>
        <dbReference type="EMBL" id="ETV81986.1"/>
    </source>
</evidence>
<evidence type="ECO:0000259" key="10">
    <source>
        <dbReference type="Pfam" id="PF17917"/>
    </source>
</evidence>
<dbReference type="InterPro" id="IPR043502">
    <property type="entry name" value="DNA/RNA_pol_sf"/>
</dbReference>
<protein>
    <recommendedName>
        <fullName evidence="10">Reverse transcriptase RNase H-like domain-containing protein</fullName>
    </recommendedName>
</protein>
<dbReference type="InterPro" id="IPR043128">
    <property type="entry name" value="Rev_trsase/Diguanyl_cyclase"/>
</dbReference>
<keyword evidence="6" id="KW-0255">Endonuclease</keyword>
<evidence type="ECO:0000256" key="9">
    <source>
        <dbReference type="SAM" id="MobiDB-lite"/>
    </source>
</evidence>
<dbReference type="RefSeq" id="XP_009828723.1">
    <property type="nucleotide sequence ID" value="XM_009830421.1"/>
</dbReference>
<proteinExistence type="predicted"/>
<dbReference type="PANTHER" id="PTHR33064:SF37">
    <property type="entry name" value="RIBONUCLEASE H"/>
    <property type="match status" value="1"/>
</dbReference>
<feature type="compositionally biased region" description="Basic and acidic residues" evidence="9">
    <location>
        <begin position="105"/>
        <end position="117"/>
    </location>
</feature>
<feature type="region of interest" description="Disordered" evidence="9">
    <location>
        <begin position="103"/>
        <end position="134"/>
    </location>
</feature>
<dbReference type="GO" id="GO:0004190">
    <property type="term" value="F:aspartic-type endopeptidase activity"/>
    <property type="evidence" value="ECO:0007669"/>
    <property type="project" value="UniProtKB-KW"/>
</dbReference>
<keyword evidence="8" id="KW-0695">RNA-directed DNA polymerase</keyword>
<evidence type="ECO:0000256" key="8">
    <source>
        <dbReference type="ARBA" id="ARBA00022918"/>
    </source>
</evidence>
<keyword evidence="4" id="KW-0540">Nuclease</keyword>
<evidence type="ECO:0000256" key="2">
    <source>
        <dbReference type="ARBA" id="ARBA00022679"/>
    </source>
</evidence>
<dbReference type="AlphaFoldDB" id="W4GRM3"/>
<dbReference type="SUPFAM" id="SSF56672">
    <property type="entry name" value="DNA/RNA polymerases"/>
    <property type="match status" value="1"/>
</dbReference>
<keyword evidence="3" id="KW-0548">Nucleotidyltransferase</keyword>
<dbReference type="OrthoDB" id="8947436at2759"/>
<evidence type="ECO:0000256" key="6">
    <source>
        <dbReference type="ARBA" id="ARBA00022759"/>
    </source>
</evidence>
<dbReference type="InterPro" id="IPR041373">
    <property type="entry name" value="RT_RNaseH"/>
</dbReference>
<gene>
    <name evidence="11" type="ORF">H257_05513</name>
</gene>
<accession>W4GRM3</accession>